<dbReference type="Gene3D" id="2.60.40.1320">
    <property type="entry name" value="SRS domain"/>
    <property type="match status" value="2"/>
</dbReference>
<dbReference type="InterPro" id="IPR007226">
    <property type="entry name" value="SRS_dom"/>
</dbReference>
<feature type="chain" id="PRO_5012563783" evidence="2">
    <location>
        <begin position="37"/>
        <end position="387"/>
    </location>
</feature>
<feature type="domain" description="SRS" evidence="3">
    <location>
        <begin position="78"/>
        <end position="207"/>
    </location>
</feature>
<feature type="region of interest" description="Disordered" evidence="1">
    <location>
        <begin position="317"/>
        <end position="346"/>
    </location>
</feature>
<evidence type="ECO:0000313" key="5">
    <source>
        <dbReference type="Proteomes" id="UP000224006"/>
    </source>
</evidence>
<dbReference type="KEGG" id="bbes:BESB_034980"/>
<keyword evidence="5" id="KW-1185">Reference proteome</keyword>
<dbReference type="EMBL" id="NWUJ01000002">
    <property type="protein sequence ID" value="PFH37040.1"/>
    <property type="molecule type" value="Genomic_DNA"/>
</dbReference>
<organism evidence="4 5">
    <name type="scientific">Besnoitia besnoiti</name>
    <name type="common">Apicomplexan protozoan</name>
    <dbReference type="NCBI Taxonomy" id="94643"/>
    <lineage>
        <taxon>Eukaryota</taxon>
        <taxon>Sar</taxon>
        <taxon>Alveolata</taxon>
        <taxon>Apicomplexa</taxon>
        <taxon>Conoidasida</taxon>
        <taxon>Coccidia</taxon>
        <taxon>Eucoccidiorida</taxon>
        <taxon>Eimeriorina</taxon>
        <taxon>Sarcocystidae</taxon>
        <taxon>Besnoitia</taxon>
    </lineage>
</organism>
<reference evidence="4 5" key="1">
    <citation type="submission" date="2017-09" db="EMBL/GenBank/DDBJ databases">
        <title>Genome sequencing of Besnoitia besnoiti strain Bb-Ger1.</title>
        <authorList>
            <person name="Schares G."/>
            <person name="Venepally P."/>
            <person name="Lorenzi H.A."/>
        </authorList>
    </citation>
    <scope>NUCLEOTIDE SEQUENCE [LARGE SCALE GENOMIC DNA]</scope>
    <source>
        <strain evidence="4 5">Bb-Ger1</strain>
    </source>
</reference>
<dbReference type="PRINTS" id="PR01801">
    <property type="entry name" value="SURFCEANTIGN"/>
</dbReference>
<dbReference type="SUPFAM" id="SSF74877">
    <property type="entry name" value="Major surface antigen p30, SAG1"/>
    <property type="match status" value="2"/>
</dbReference>
<dbReference type="InterPro" id="IPR036755">
    <property type="entry name" value="SRS_dom_sf"/>
</dbReference>
<dbReference type="InterPro" id="IPR028352">
    <property type="entry name" value="Surface_antig_SAG1"/>
</dbReference>
<feature type="domain" description="SRS" evidence="3">
    <location>
        <begin position="217"/>
        <end position="354"/>
    </location>
</feature>
<dbReference type="RefSeq" id="XP_029221049.1">
    <property type="nucleotide sequence ID" value="XM_029362084.1"/>
</dbReference>
<protein>
    <submittedName>
        <fullName evidence="4">SAG-related sequence</fullName>
    </submittedName>
</protein>
<proteinExistence type="predicted"/>
<evidence type="ECO:0000259" key="3">
    <source>
        <dbReference type="Pfam" id="PF04092"/>
    </source>
</evidence>
<evidence type="ECO:0000256" key="1">
    <source>
        <dbReference type="SAM" id="MobiDB-lite"/>
    </source>
</evidence>
<dbReference type="AlphaFoldDB" id="A0A2A9MN28"/>
<dbReference type="VEuPathDB" id="ToxoDB:BESB_034980"/>
<accession>A0A2A9MN28</accession>
<dbReference type="GO" id="GO:0016020">
    <property type="term" value="C:membrane"/>
    <property type="evidence" value="ECO:0007669"/>
    <property type="project" value="InterPro"/>
</dbReference>
<evidence type="ECO:0000313" key="4">
    <source>
        <dbReference type="EMBL" id="PFH37040.1"/>
    </source>
</evidence>
<feature type="signal peptide" evidence="2">
    <location>
        <begin position="1"/>
        <end position="36"/>
    </location>
</feature>
<evidence type="ECO:0000256" key="2">
    <source>
        <dbReference type="SAM" id="SignalP"/>
    </source>
</evidence>
<dbReference type="Pfam" id="PF04092">
    <property type="entry name" value="SAG"/>
    <property type="match status" value="2"/>
</dbReference>
<gene>
    <name evidence="4" type="ORF">BESB_034980</name>
</gene>
<keyword evidence="2" id="KW-0732">Signal</keyword>
<dbReference type="GeneID" id="40308479"/>
<sequence>MTTKIVRRRRGDFTSKARKLMALCVSGVLLLTGGECVEGRLQTEALVPRALQKVPEDQQETTLCRIVTPSASVDKSRTKSTDTDIHKVTLSKNQLTATVECVGQGSTAVPQKDDEACVVKPDANVSTCENDRKNTLQNLLQAKRKITWVDAKDPPDENQGKARTLELTEDDLPFTDKSFFVGCKSAAAGQLKSAPAAAKTCRIDVSVLARSSKVEENVVTCAYGAESNPRPLEVELTSRNNTVVVACGADGSIAPPSYNTHYCDDTLQSCDKSYTDIFPKFDSTWWSGEAGKDDAPVKLTIPKESFPVEDQRFYVGCSPKKNGDGSSGGSRAGAGPETQAPAASPTRCKVMVTVRAGAASSLASHSLHAVAAAAAASGLTGLFAGSL</sequence>
<name>A0A2A9MN28_BESBE</name>
<dbReference type="Proteomes" id="UP000224006">
    <property type="component" value="Chromosome II"/>
</dbReference>
<comment type="caution">
    <text evidence="4">The sequence shown here is derived from an EMBL/GenBank/DDBJ whole genome shotgun (WGS) entry which is preliminary data.</text>
</comment>